<gene>
    <name evidence="2" type="primary">pol</name>
    <name evidence="2" type="ORF">CR513_21623</name>
</gene>
<dbReference type="AlphaFoldDB" id="A0A371GZ12"/>
<dbReference type="EMBL" id="QJKJ01004042">
    <property type="protein sequence ID" value="RDX95802.1"/>
    <property type="molecule type" value="Genomic_DNA"/>
</dbReference>
<name>A0A371GZ12_MUCPR</name>
<dbReference type="InterPro" id="IPR000477">
    <property type="entry name" value="RT_dom"/>
</dbReference>
<dbReference type="InterPro" id="IPR043502">
    <property type="entry name" value="DNA/RNA_pol_sf"/>
</dbReference>
<dbReference type="STRING" id="157652.A0A371GZ12"/>
<dbReference type="OrthoDB" id="1431288at2759"/>
<dbReference type="PANTHER" id="PTHR24559">
    <property type="entry name" value="TRANSPOSON TY3-I GAG-POL POLYPROTEIN"/>
    <property type="match status" value="1"/>
</dbReference>
<dbReference type="Pfam" id="PF00078">
    <property type="entry name" value="RVT_1"/>
    <property type="match status" value="1"/>
</dbReference>
<accession>A0A371GZ12</accession>
<keyword evidence="3" id="KW-1185">Reference proteome</keyword>
<evidence type="ECO:0000313" key="3">
    <source>
        <dbReference type="Proteomes" id="UP000257109"/>
    </source>
</evidence>
<dbReference type="Gene3D" id="3.30.70.270">
    <property type="match status" value="1"/>
</dbReference>
<evidence type="ECO:0000259" key="1">
    <source>
        <dbReference type="Pfam" id="PF00078"/>
    </source>
</evidence>
<dbReference type="SUPFAM" id="SSF56672">
    <property type="entry name" value="DNA/RNA polymerases"/>
    <property type="match status" value="1"/>
</dbReference>
<sequence length="86" mass="9635">MGVDVEVYVDDMVVKSQGVTEHYQALGCVFHILRKHQLRLNPNKCSFGVRAGKFLGFMLTERGIEANPKKCQAVVNMKSPQSVKKV</sequence>
<reference evidence="2" key="1">
    <citation type="submission" date="2018-05" db="EMBL/GenBank/DDBJ databases">
        <title>Draft genome of Mucuna pruriens seed.</title>
        <authorList>
            <person name="Nnadi N.E."/>
            <person name="Vos R."/>
            <person name="Hasami M.H."/>
            <person name="Devisetty U.K."/>
            <person name="Aguiy J.C."/>
        </authorList>
    </citation>
    <scope>NUCLEOTIDE SEQUENCE [LARGE SCALE GENOMIC DNA]</scope>
    <source>
        <strain evidence="2">JCA_2017</strain>
    </source>
</reference>
<dbReference type="Proteomes" id="UP000257109">
    <property type="component" value="Unassembled WGS sequence"/>
</dbReference>
<protein>
    <submittedName>
        <fullName evidence="2">Retrovirus-related Pol polyprotein from transposon 17.6</fullName>
    </submittedName>
</protein>
<dbReference type="InterPro" id="IPR043128">
    <property type="entry name" value="Rev_trsase/Diguanyl_cyclase"/>
</dbReference>
<feature type="non-terminal residue" evidence="2">
    <location>
        <position position="1"/>
    </location>
</feature>
<dbReference type="PANTHER" id="PTHR24559:SF444">
    <property type="entry name" value="REVERSE TRANSCRIPTASE DOMAIN-CONTAINING PROTEIN"/>
    <property type="match status" value="1"/>
</dbReference>
<organism evidence="2 3">
    <name type="scientific">Mucuna pruriens</name>
    <name type="common">Velvet bean</name>
    <name type="synonym">Dolichos pruriens</name>
    <dbReference type="NCBI Taxonomy" id="157652"/>
    <lineage>
        <taxon>Eukaryota</taxon>
        <taxon>Viridiplantae</taxon>
        <taxon>Streptophyta</taxon>
        <taxon>Embryophyta</taxon>
        <taxon>Tracheophyta</taxon>
        <taxon>Spermatophyta</taxon>
        <taxon>Magnoliopsida</taxon>
        <taxon>eudicotyledons</taxon>
        <taxon>Gunneridae</taxon>
        <taxon>Pentapetalae</taxon>
        <taxon>rosids</taxon>
        <taxon>fabids</taxon>
        <taxon>Fabales</taxon>
        <taxon>Fabaceae</taxon>
        <taxon>Papilionoideae</taxon>
        <taxon>50 kb inversion clade</taxon>
        <taxon>NPAAA clade</taxon>
        <taxon>indigoferoid/millettioid clade</taxon>
        <taxon>Phaseoleae</taxon>
        <taxon>Mucuna</taxon>
    </lineage>
</organism>
<dbReference type="InterPro" id="IPR053134">
    <property type="entry name" value="RNA-dir_DNA_polymerase"/>
</dbReference>
<proteinExistence type="predicted"/>
<evidence type="ECO:0000313" key="2">
    <source>
        <dbReference type="EMBL" id="RDX95802.1"/>
    </source>
</evidence>
<feature type="domain" description="Reverse transcriptase" evidence="1">
    <location>
        <begin position="5"/>
        <end position="58"/>
    </location>
</feature>
<comment type="caution">
    <text evidence="2">The sequence shown here is derived from an EMBL/GenBank/DDBJ whole genome shotgun (WGS) entry which is preliminary data.</text>
</comment>